<accession>R0IL26</accession>
<evidence type="ECO:0000313" key="1">
    <source>
        <dbReference type="EMBL" id="EOA85541.1"/>
    </source>
</evidence>
<protein>
    <submittedName>
        <fullName evidence="1">Uncharacterized protein</fullName>
    </submittedName>
</protein>
<name>R0IL26_EXST2</name>
<evidence type="ECO:0000313" key="2">
    <source>
        <dbReference type="Proteomes" id="UP000016935"/>
    </source>
</evidence>
<reference evidence="1 2" key="2">
    <citation type="journal article" date="2013" name="PLoS Genet.">
        <title>Comparative genome structure, secondary metabolite, and effector coding capacity across Cochliobolus pathogens.</title>
        <authorList>
            <person name="Condon B.J."/>
            <person name="Leng Y."/>
            <person name="Wu D."/>
            <person name="Bushley K.E."/>
            <person name="Ohm R.A."/>
            <person name="Otillar R."/>
            <person name="Martin J."/>
            <person name="Schackwitz W."/>
            <person name="Grimwood J."/>
            <person name="MohdZainudin N."/>
            <person name="Xue C."/>
            <person name="Wang R."/>
            <person name="Manning V.A."/>
            <person name="Dhillon B."/>
            <person name="Tu Z.J."/>
            <person name="Steffenson B.J."/>
            <person name="Salamov A."/>
            <person name="Sun H."/>
            <person name="Lowry S."/>
            <person name="LaButti K."/>
            <person name="Han J."/>
            <person name="Copeland A."/>
            <person name="Lindquist E."/>
            <person name="Barry K."/>
            <person name="Schmutz J."/>
            <person name="Baker S.E."/>
            <person name="Ciuffetti L.M."/>
            <person name="Grigoriev I.V."/>
            <person name="Zhong S."/>
            <person name="Turgeon B.G."/>
        </authorList>
    </citation>
    <scope>NUCLEOTIDE SEQUENCE [LARGE SCALE GENOMIC DNA]</scope>
    <source>
        <strain evidence="2">28A</strain>
    </source>
</reference>
<dbReference type="Proteomes" id="UP000016935">
    <property type="component" value="Unassembled WGS sequence"/>
</dbReference>
<sequence length="288" mass="31301">MAPPIGIRYYTLRNSGIAIVIYPQFRKCSNQNETIWDGGDHSGFSIWINSDLTIDLANTSINSTAKEKFYLSSNTMWGTDKWDRSQEFYYDPNSTIVASATRWGGVHDGNLVYQGIKSKDVFYNLATLSTPADSDAKTLPTEPAESYAASVAHEMIRQICDTAFAANLGSGFPWEGLLKWGQQLTPQQVTTAVGLVLAALIARGYEVTFTTTINADGSKTTSFRFGPKSLLPGAPGSVPEKVKTDWNTAVGAAGQYNPKNMGVFPNTKNLSNDNDFDTEALGAVVQVP</sequence>
<dbReference type="GeneID" id="19402088"/>
<dbReference type="HOGENOM" id="CLU_966972_0_0_1"/>
<dbReference type="RefSeq" id="XP_008026841.1">
    <property type="nucleotide sequence ID" value="XM_008028650.1"/>
</dbReference>
<dbReference type="EMBL" id="KB908692">
    <property type="protein sequence ID" value="EOA85541.1"/>
    <property type="molecule type" value="Genomic_DNA"/>
</dbReference>
<organism evidence="1 2">
    <name type="scientific">Exserohilum turcicum (strain 28A)</name>
    <name type="common">Northern leaf blight fungus</name>
    <name type="synonym">Setosphaeria turcica</name>
    <dbReference type="NCBI Taxonomy" id="671987"/>
    <lineage>
        <taxon>Eukaryota</taxon>
        <taxon>Fungi</taxon>
        <taxon>Dikarya</taxon>
        <taxon>Ascomycota</taxon>
        <taxon>Pezizomycotina</taxon>
        <taxon>Dothideomycetes</taxon>
        <taxon>Pleosporomycetidae</taxon>
        <taxon>Pleosporales</taxon>
        <taxon>Pleosporineae</taxon>
        <taxon>Pleosporaceae</taxon>
        <taxon>Exserohilum</taxon>
    </lineage>
</organism>
<proteinExistence type="predicted"/>
<gene>
    <name evidence="1" type="ORF">SETTUDRAFT_185098</name>
</gene>
<keyword evidence="2" id="KW-1185">Reference proteome</keyword>
<dbReference type="OrthoDB" id="4768706at2759"/>
<dbReference type="AlphaFoldDB" id="R0IL26"/>
<reference evidence="1 2" key="1">
    <citation type="journal article" date="2012" name="PLoS Pathog.">
        <title>Diverse lifestyles and strategies of plant pathogenesis encoded in the genomes of eighteen Dothideomycetes fungi.</title>
        <authorList>
            <person name="Ohm R.A."/>
            <person name="Feau N."/>
            <person name="Henrissat B."/>
            <person name="Schoch C.L."/>
            <person name="Horwitz B.A."/>
            <person name="Barry K.W."/>
            <person name="Condon B.J."/>
            <person name="Copeland A.C."/>
            <person name="Dhillon B."/>
            <person name="Glaser F."/>
            <person name="Hesse C.N."/>
            <person name="Kosti I."/>
            <person name="LaButti K."/>
            <person name="Lindquist E.A."/>
            <person name="Lucas S."/>
            <person name="Salamov A.A."/>
            <person name="Bradshaw R.E."/>
            <person name="Ciuffetti L."/>
            <person name="Hamelin R.C."/>
            <person name="Kema G.H.J."/>
            <person name="Lawrence C."/>
            <person name="Scott J.A."/>
            <person name="Spatafora J.W."/>
            <person name="Turgeon B.G."/>
            <person name="de Wit P.J.G.M."/>
            <person name="Zhong S."/>
            <person name="Goodwin S.B."/>
            <person name="Grigoriev I.V."/>
        </authorList>
    </citation>
    <scope>NUCLEOTIDE SEQUENCE [LARGE SCALE GENOMIC DNA]</scope>
    <source>
        <strain evidence="2">28A</strain>
    </source>
</reference>